<evidence type="ECO:0000313" key="10">
    <source>
        <dbReference type="Proteomes" id="UP000031036"/>
    </source>
</evidence>
<dbReference type="PROSITE" id="PS00036">
    <property type="entry name" value="BZIP_BASIC"/>
    <property type="match status" value="1"/>
</dbReference>
<proteinExistence type="inferred from homology"/>
<dbReference type="SMART" id="SM00338">
    <property type="entry name" value="BRLZ"/>
    <property type="match status" value="1"/>
</dbReference>
<keyword evidence="10" id="KW-1185">Reference proteome</keyword>
<dbReference type="Proteomes" id="UP000031036">
    <property type="component" value="Unassembled WGS sequence"/>
</dbReference>
<evidence type="ECO:0000256" key="4">
    <source>
        <dbReference type="ARBA" id="ARBA00023125"/>
    </source>
</evidence>
<dbReference type="PROSITE" id="PS50217">
    <property type="entry name" value="BZIP"/>
    <property type="match status" value="1"/>
</dbReference>
<evidence type="ECO:0000256" key="5">
    <source>
        <dbReference type="ARBA" id="ARBA00023163"/>
    </source>
</evidence>
<name>A0A0B2VID6_TOXCA</name>
<dbReference type="GO" id="GO:0001228">
    <property type="term" value="F:DNA-binding transcription activator activity, RNA polymerase II-specific"/>
    <property type="evidence" value="ECO:0007669"/>
    <property type="project" value="TreeGrafter"/>
</dbReference>
<protein>
    <submittedName>
        <fullName evidence="9">Cyclic AMP-dependent transcription factor ATF-4</fullName>
    </submittedName>
</protein>
<comment type="subcellular location">
    <subcellularLocation>
        <location evidence="1">Nucleus</location>
    </subcellularLocation>
</comment>
<evidence type="ECO:0000256" key="3">
    <source>
        <dbReference type="ARBA" id="ARBA00023015"/>
    </source>
</evidence>
<evidence type="ECO:0000256" key="7">
    <source>
        <dbReference type="SAM" id="Coils"/>
    </source>
</evidence>
<dbReference type="InterPro" id="IPR046347">
    <property type="entry name" value="bZIP_sf"/>
</dbReference>
<keyword evidence="3" id="KW-0805">Transcription regulation</keyword>
<keyword evidence="6" id="KW-0539">Nucleus</keyword>
<evidence type="ECO:0000313" key="9">
    <source>
        <dbReference type="EMBL" id="KHN81179.1"/>
    </source>
</evidence>
<dbReference type="OrthoDB" id="5847285at2759"/>
<feature type="coiled-coil region" evidence="7">
    <location>
        <begin position="392"/>
        <end position="426"/>
    </location>
</feature>
<dbReference type="Gene3D" id="1.20.5.170">
    <property type="match status" value="1"/>
</dbReference>
<evidence type="ECO:0000256" key="1">
    <source>
        <dbReference type="ARBA" id="ARBA00004123"/>
    </source>
</evidence>
<dbReference type="GO" id="GO:0000977">
    <property type="term" value="F:RNA polymerase II transcription regulatory region sequence-specific DNA binding"/>
    <property type="evidence" value="ECO:0007669"/>
    <property type="project" value="TreeGrafter"/>
</dbReference>
<feature type="domain" description="BZIP" evidence="8">
    <location>
        <begin position="378"/>
        <end position="437"/>
    </location>
</feature>
<dbReference type="EMBL" id="JPKZ01001577">
    <property type="protein sequence ID" value="KHN81179.1"/>
    <property type="molecule type" value="Genomic_DNA"/>
</dbReference>
<accession>A0A0B2VID6</accession>
<keyword evidence="5" id="KW-0804">Transcription</keyword>
<dbReference type="STRING" id="6265.A0A0B2VID6"/>
<dbReference type="CDD" id="cd14692">
    <property type="entry name" value="bZIP_ATF4"/>
    <property type="match status" value="1"/>
</dbReference>
<evidence type="ECO:0000256" key="6">
    <source>
        <dbReference type="ARBA" id="ARBA00023242"/>
    </source>
</evidence>
<dbReference type="InterPro" id="IPR004827">
    <property type="entry name" value="bZIP"/>
</dbReference>
<dbReference type="GO" id="GO:0005634">
    <property type="term" value="C:nucleus"/>
    <property type="evidence" value="ECO:0007669"/>
    <property type="project" value="UniProtKB-SubCell"/>
</dbReference>
<reference evidence="9 10" key="1">
    <citation type="submission" date="2014-11" db="EMBL/GenBank/DDBJ databases">
        <title>Genetic blueprint of the zoonotic pathogen Toxocara canis.</title>
        <authorList>
            <person name="Zhu X.-Q."/>
            <person name="Korhonen P.K."/>
            <person name="Cai H."/>
            <person name="Young N.D."/>
            <person name="Nejsum P."/>
            <person name="von Samson-Himmelstjerna G."/>
            <person name="Boag P.R."/>
            <person name="Tan P."/>
            <person name="Li Q."/>
            <person name="Min J."/>
            <person name="Yang Y."/>
            <person name="Wang X."/>
            <person name="Fang X."/>
            <person name="Hall R.S."/>
            <person name="Hofmann A."/>
            <person name="Sternberg P.W."/>
            <person name="Jex A.R."/>
            <person name="Gasser R.B."/>
        </authorList>
    </citation>
    <scope>NUCLEOTIDE SEQUENCE [LARGE SCALE GENOMIC DNA]</scope>
    <source>
        <strain evidence="9">PN_DK_2014</strain>
    </source>
</reference>
<dbReference type="PANTHER" id="PTHR13044:SF14">
    <property type="entry name" value="CRYPTOCEPHAL, ISOFORM A"/>
    <property type="match status" value="1"/>
</dbReference>
<sequence length="440" mass="48438">MVQQPEITTSLKQCYMGLEQSPLNKFAHIMKLGENTALEQASSLDKERGCDKVEMNACEEDFGIVPLLETPTAISNNQMINDCFFGSGAYAPSPLRISNESVTYGEENAFTAPNSRQPMLTINDGPFGDEWFEVEEAGGDGPQTQATFCDGHANEYPAADMWKVVDGGKCSTITDGQSSWIEEWMDMNGIFDPSNDVICSDIDLPDCQSISFDDVTPDRNFESSKTMTPSRAAQADQFGAQPSFCPADDIRGEKSAAEIPYACDVGANDVLNSQEAVAVGDDRAVNSKVGEKKSNGKIFVLRPIPKEAVRLISSLSPAEQHPRPVKVIKASYTVDSGMNRNASSLDRNERAINVGIAKGIVNRSMNRNCGGSSPYISEKKREQNRSAAIRYRVKRREEAKRKKEELHELELRNVALKTQVSGLSREIGYLRDVLHEILDS</sequence>
<evidence type="ECO:0000259" key="8">
    <source>
        <dbReference type="PROSITE" id="PS50217"/>
    </source>
</evidence>
<gene>
    <name evidence="9" type="primary">atf4</name>
    <name evidence="9" type="ORF">Tcan_02683</name>
</gene>
<dbReference type="PANTHER" id="PTHR13044">
    <property type="entry name" value="ACTIVATING TRANSCRIPTION FACTOR ATF 4/5"/>
    <property type="match status" value="1"/>
</dbReference>
<comment type="similarity">
    <text evidence="2">Belongs to the bZIP family.</text>
</comment>
<keyword evidence="7" id="KW-0175">Coiled coil</keyword>
<organism evidence="9 10">
    <name type="scientific">Toxocara canis</name>
    <name type="common">Canine roundworm</name>
    <dbReference type="NCBI Taxonomy" id="6265"/>
    <lineage>
        <taxon>Eukaryota</taxon>
        <taxon>Metazoa</taxon>
        <taxon>Ecdysozoa</taxon>
        <taxon>Nematoda</taxon>
        <taxon>Chromadorea</taxon>
        <taxon>Rhabditida</taxon>
        <taxon>Spirurina</taxon>
        <taxon>Ascaridomorpha</taxon>
        <taxon>Ascaridoidea</taxon>
        <taxon>Toxocaridae</taxon>
        <taxon>Toxocara</taxon>
    </lineage>
</organism>
<dbReference type="SUPFAM" id="SSF57959">
    <property type="entry name" value="Leucine zipper domain"/>
    <property type="match status" value="1"/>
</dbReference>
<dbReference type="AlphaFoldDB" id="A0A0B2VID6"/>
<dbReference type="Pfam" id="PF07716">
    <property type="entry name" value="bZIP_2"/>
    <property type="match status" value="1"/>
</dbReference>
<comment type="caution">
    <text evidence="9">The sequence shown here is derived from an EMBL/GenBank/DDBJ whole genome shotgun (WGS) entry which is preliminary data.</text>
</comment>
<keyword evidence="4" id="KW-0238">DNA-binding</keyword>
<evidence type="ECO:0000256" key="2">
    <source>
        <dbReference type="ARBA" id="ARBA00007163"/>
    </source>
</evidence>